<dbReference type="EMBL" id="JANBVO010000013">
    <property type="protein sequence ID" value="KAJ9148226.1"/>
    <property type="molecule type" value="Genomic_DNA"/>
</dbReference>
<dbReference type="InterPro" id="IPR045038">
    <property type="entry name" value="AIG2-like"/>
</dbReference>
<dbReference type="InterPro" id="IPR013024">
    <property type="entry name" value="GGCT-like"/>
</dbReference>
<dbReference type="CDD" id="cd06661">
    <property type="entry name" value="GGCT_like"/>
    <property type="match status" value="1"/>
</dbReference>
<dbReference type="PANTHER" id="PTHR31544">
    <property type="entry name" value="AIG2-LIKE PROTEIN D"/>
    <property type="match status" value="1"/>
</dbReference>
<comment type="similarity">
    <text evidence="1">Belongs to the gamma-glutamylcyclotransferase family.</text>
</comment>
<keyword evidence="6" id="KW-1185">Reference proteome</keyword>
<sequence length="196" mass="22336">MDDSTRNDGQAAKTSAASAFFYGTLMEPQIFYTVCYSSGDPPRHIKKKHAFNPAILHGYCRRRINDADYPGMIEDPDHSVRGTYVTGLTDDNIEKLDSFEGSDYERRKVKVRLLTKVGDDKGHGNEEGEEVTADTYIFLDKNELENKEWDFEEFRREKMQIWTRAGYIFDECDPNDPASVAAVVEETKEQAVESAV</sequence>
<dbReference type="GO" id="GO:0016740">
    <property type="term" value="F:transferase activity"/>
    <property type="evidence" value="ECO:0007669"/>
    <property type="project" value="UniProtKB-KW"/>
</dbReference>
<dbReference type="Gene3D" id="3.10.490.10">
    <property type="entry name" value="Gamma-glutamyl cyclotransferase-like"/>
    <property type="match status" value="1"/>
</dbReference>
<evidence type="ECO:0000256" key="1">
    <source>
        <dbReference type="ARBA" id="ARBA00008861"/>
    </source>
</evidence>
<evidence type="ECO:0000259" key="4">
    <source>
        <dbReference type="Pfam" id="PF06094"/>
    </source>
</evidence>
<keyword evidence="2" id="KW-0808">Transferase</keyword>
<dbReference type="Pfam" id="PF06094">
    <property type="entry name" value="GGACT"/>
    <property type="match status" value="1"/>
</dbReference>
<proteinExistence type="inferred from homology"/>
<reference evidence="5" key="1">
    <citation type="submission" date="2022-07" db="EMBL/GenBank/DDBJ databases">
        <title>Fungi with potential for degradation of polypropylene.</title>
        <authorList>
            <person name="Gostincar C."/>
        </authorList>
    </citation>
    <scope>NUCLEOTIDE SEQUENCE</scope>
    <source>
        <strain evidence="5">EXF-13308</strain>
    </source>
</reference>
<dbReference type="Proteomes" id="UP001174694">
    <property type="component" value="Unassembled WGS sequence"/>
</dbReference>
<protein>
    <recommendedName>
        <fullName evidence="3">Putative gamma-glutamylcyclotransferase</fullName>
    </recommendedName>
</protein>
<dbReference type="PANTHER" id="PTHR31544:SF2">
    <property type="entry name" value="AIG2-LIKE PROTEIN D"/>
    <property type="match status" value="1"/>
</dbReference>
<evidence type="ECO:0000313" key="6">
    <source>
        <dbReference type="Proteomes" id="UP001174694"/>
    </source>
</evidence>
<evidence type="ECO:0000256" key="3">
    <source>
        <dbReference type="ARBA" id="ARBA00030602"/>
    </source>
</evidence>
<accession>A0AA38RE98</accession>
<comment type="caution">
    <text evidence="5">The sequence shown here is derived from an EMBL/GenBank/DDBJ whole genome shotgun (WGS) entry which is preliminary data.</text>
</comment>
<evidence type="ECO:0000256" key="2">
    <source>
        <dbReference type="ARBA" id="ARBA00022679"/>
    </source>
</evidence>
<organism evidence="5 6">
    <name type="scientific">Pleurostoma richardsiae</name>
    <dbReference type="NCBI Taxonomy" id="41990"/>
    <lineage>
        <taxon>Eukaryota</taxon>
        <taxon>Fungi</taxon>
        <taxon>Dikarya</taxon>
        <taxon>Ascomycota</taxon>
        <taxon>Pezizomycotina</taxon>
        <taxon>Sordariomycetes</taxon>
        <taxon>Sordariomycetidae</taxon>
        <taxon>Calosphaeriales</taxon>
        <taxon>Pleurostomataceae</taxon>
        <taxon>Pleurostoma</taxon>
    </lineage>
</organism>
<gene>
    <name evidence="5" type="ORF">NKR23_g5179</name>
</gene>
<name>A0AA38RE98_9PEZI</name>
<evidence type="ECO:0000313" key="5">
    <source>
        <dbReference type="EMBL" id="KAJ9148226.1"/>
    </source>
</evidence>
<dbReference type="AlphaFoldDB" id="A0AA38RE98"/>
<dbReference type="SUPFAM" id="SSF110857">
    <property type="entry name" value="Gamma-glutamyl cyclotransferase-like"/>
    <property type="match status" value="1"/>
</dbReference>
<dbReference type="InterPro" id="IPR036568">
    <property type="entry name" value="GGCT-like_sf"/>
</dbReference>
<feature type="domain" description="Gamma-glutamylcyclotransferase AIG2-like" evidence="4">
    <location>
        <begin position="20"/>
        <end position="150"/>
    </location>
</feature>
<dbReference type="InterPro" id="IPR009288">
    <property type="entry name" value="AIG2-like_dom"/>
</dbReference>